<dbReference type="EC" id="2.4.1.18" evidence="4"/>
<dbReference type="Pfam" id="PF02806">
    <property type="entry name" value="Alpha-amylase_C"/>
    <property type="match status" value="1"/>
</dbReference>
<dbReference type="SUPFAM" id="SSF81296">
    <property type="entry name" value="E set domains"/>
    <property type="match status" value="1"/>
</dbReference>
<dbReference type="Gene3D" id="2.60.40.10">
    <property type="entry name" value="Immunoglobulins"/>
    <property type="match status" value="1"/>
</dbReference>
<dbReference type="Pfam" id="PF02922">
    <property type="entry name" value="CBM_48"/>
    <property type="match status" value="1"/>
</dbReference>
<dbReference type="RefSeq" id="WP_206715724.1">
    <property type="nucleotide sequence ID" value="NZ_CP071091.1"/>
</dbReference>
<comment type="catalytic activity">
    <reaction evidence="1">
        <text>Transfers a segment of a (1-&gt;4)-alpha-D-glucan chain to a primary hydroxy group in a similar glucan chain.</text>
        <dbReference type="EC" id="2.4.1.18"/>
    </reaction>
</comment>
<dbReference type="InterPro" id="IPR014756">
    <property type="entry name" value="Ig_E-set"/>
</dbReference>
<dbReference type="InterPro" id="IPR004193">
    <property type="entry name" value="Glyco_hydro_13_N"/>
</dbReference>
<keyword evidence="9" id="KW-1185">Reference proteome</keyword>
<evidence type="ECO:0000259" key="7">
    <source>
        <dbReference type="SMART" id="SM00642"/>
    </source>
</evidence>
<evidence type="ECO:0000256" key="5">
    <source>
        <dbReference type="ARBA" id="ARBA00022679"/>
    </source>
</evidence>
<proteinExistence type="inferred from homology"/>
<dbReference type="SUPFAM" id="SSF51445">
    <property type="entry name" value="(Trans)glycosidases"/>
    <property type="match status" value="1"/>
</dbReference>
<dbReference type="Gene3D" id="3.20.20.80">
    <property type="entry name" value="Glycosidases"/>
    <property type="match status" value="1"/>
</dbReference>
<dbReference type="SMART" id="SM00642">
    <property type="entry name" value="Aamy"/>
    <property type="match status" value="1"/>
</dbReference>
<dbReference type="InterPro" id="IPR006047">
    <property type="entry name" value="GH13_cat_dom"/>
</dbReference>
<dbReference type="PIRSF" id="PIRSF000463">
    <property type="entry name" value="GlgB"/>
    <property type="match status" value="1"/>
</dbReference>
<gene>
    <name evidence="8" type="ORF">JY572_37335</name>
</gene>
<name>A0ABX7N8P3_9BACT</name>
<keyword evidence="6" id="KW-0119">Carbohydrate metabolism</keyword>
<accession>A0ABX7N8P3</accession>
<dbReference type="Gene3D" id="2.60.40.1180">
    <property type="entry name" value="Golgi alpha-mannosidase II"/>
    <property type="match status" value="1"/>
</dbReference>
<dbReference type="PANTHER" id="PTHR43651:SF11">
    <property type="entry name" value="MALTO-OLIGOSYLTREHALOSE TREHALOHYDROLASE"/>
    <property type="match status" value="1"/>
</dbReference>
<comment type="similarity">
    <text evidence="3">Belongs to the glycosyl hydrolase 13 family. GlgB subfamily.</text>
</comment>
<dbReference type="InterPro" id="IPR013780">
    <property type="entry name" value="Glyco_hydro_b"/>
</dbReference>
<dbReference type="InterPro" id="IPR017853">
    <property type="entry name" value="GH"/>
</dbReference>
<dbReference type="InterPro" id="IPR037439">
    <property type="entry name" value="Branching_enzy"/>
</dbReference>
<dbReference type="Proteomes" id="UP000663090">
    <property type="component" value="Chromosome"/>
</dbReference>
<dbReference type="SUPFAM" id="SSF51011">
    <property type="entry name" value="Glycosyl hydrolase domain"/>
    <property type="match status" value="1"/>
</dbReference>
<evidence type="ECO:0000313" key="9">
    <source>
        <dbReference type="Proteomes" id="UP000663090"/>
    </source>
</evidence>
<evidence type="ECO:0000256" key="1">
    <source>
        <dbReference type="ARBA" id="ARBA00000826"/>
    </source>
</evidence>
<dbReference type="InterPro" id="IPR013783">
    <property type="entry name" value="Ig-like_fold"/>
</dbReference>
<dbReference type="EMBL" id="CP071091">
    <property type="protein sequence ID" value="QSQ13924.1"/>
    <property type="molecule type" value="Genomic_DNA"/>
</dbReference>
<feature type="domain" description="Glycosyl hydrolase family 13 catalytic" evidence="7">
    <location>
        <begin position="160"/>
        <end position="516"/>
    </location>
</feature>
<evidence type="ECO:0000313" key="8">
    <source>
        <dbReference type="EMBL" id="QSQ13924.1"/>
    </source>
</evidence>
<evidence type="ECO:0000256" key="2">
    <source>
        <dbReference type="ARBA" id="ARBA00002953"/>
    </source>
</evidence>
<dbReference type="PANTHER" id="PTHR43651">
    <property type="entry name" value="1,4-ALPHA-GLUCAN-BRANCHING ENZYME"/>
    <property type="match status" value="1"/>
</dbReference>
<reference evidence="8 9" key="1">
    <citation type="submission" date="2021-02" db="EMBL/GenBank/DDBJ databases">
        <title>De Novo genome assembly of isolated myxobacteria.</title>
        <authorList>
            <person name="Stevens D.C."/>
        </authorList>
    </citation>
    <scope>NUCLEOTIDE SEQUENCE [LARGE SCALE GENOMIC DNA]</scope>
    <source>
        <strain evidence="8 9">SCHIC003</strain>
    </source>
</reference>
<organism evidence="8 9">
    <name type="scientific">Myxococcus landrumensis</name>
    <dbReference type="NCBI Taxonomy" id="2813577"/>
    <lineage>
        <taxon>Bacteria</taxon>
        <taxon>Pseudomonadati</taxon>
        <taxon>Myxococcota</taxon>
        <taxon>Myxococcia</taxon>
        <taxon>Myxococcales</taxon>
        <taxon>Cystobacterineae</taxon>
        <taxon>Myxococcaceae</taxon>
        <taxon>Myxococcus</taxon>
    </lineage>
</organism>
<keyword evidence="5" id="KW-0808">Transferase</keyword>
<sequence length="632" mass="69841">MRRNMWSALLLAGVLGCGESALENPRGPKGEETGQVVQQLSASSRPGMGAVVYGGGTTFRVWAPLASKVFVAGDFSSWGWVELGNEFNGNFSGDVAGAVKGQKYKFVTRNQWGSDAWRADPRSAWQENSTGASIIYDQGEYWWNAQQFSTPAFHEMVIYELHVGTFNDSPGWGPGHWNSAIAKLDYLKDLGVNMVKVMPAYEFAGDFSWGYNVAFPFAPESAYGHPNDMKRFVDEAHYRGIGVIFDVVNNHWGPSDLPMWCFSGDCLGNGGEYFFTDNRKSTPWGDTRPDYGRAEVRAYIRDSMMNLLDNFRGDGLRWDATKYMRTIDGTGDIASAWQVFRSINREINANKGWKISIAEDFGGGDSITNDATSDFAGGAGFDAQWSAEFVHPIRTAVIEQNDANRNMFAVRDAITQRFSGRAHARVIYSESHDEVANGKQRLPEEIWPGNAGSWAAKKRSTLAAGITLTSPGIPMLFQGQEILEDGFFADGDPVDWGKLTTYGGIHDLYRDLIRLRRNWSNNTRGLRGGNVNVHHVNNTGKVIAYHRWDSGGPGDDVLIVANFSGTYFPTYNIGFPRTGTWYLRFNSDWNGYSSDFGNTASANTVAYGGAKDGMANNASFAIGPYSLLIFSQ</sequence>
<dbReference type="CDD" id="cd11325">
    <property type="entry name" value="AmyAc_GTHase"/>
    <property type="match status" value="1"/>
</dbReference>
<dbReference type="InterPro" id="IPR006048">
    <property type="entry name" value="A-amylase/branching_C"/>
</dbReference>
<evidence type="ECO:0000256" key="3">
    <source>
        <dbReference type="ARBA" id="ARBA00009000"/>
    </source>
</evidence>
<evidence type="ECO:0000256" key="4">
    <source>
        <dbReference type="ARBA" id="ARBA00012541"/>
    </source>
</evidence>
<dbReference type="PROSITE" id="PS51257">
    <property type="entry name" value="PROKAR_LIPOPROTEIN"/>
    <property type="match status" value="1"/>
</dbReference>
<dbReference type="Pfam" id="PF00128">
    <property type="entry name" value="Alpha-amylase"/>
    <property type="match status" value="1"/>
</dbReference>
<comment type="function">
    <text evidence="2">Catalyzes the formation of the alpha-1,6-glucosidic linkages in glycogen by scission of a 1,4-alpha-linked oligosaccharide from growing alpha-1,4-glucan chains and the subsequent attachment of the oligosaccharide to the alpha-1,6 position.</text>
</comment>
<evidence type="ECO:0000256" key="6">
    <source>
        <dbReference type="ARBA" id="ARBA00023277"/>
    </source>
</evidence>
<protein>
    <recommendedName>
        <fullName evidence="4">1,4-alpha-glucan branching enzyme</fullName>
        <ecNumber evidence="4">2.4.1.18</ecNumber>
    </recommendedName>
</protein>